<dbReference type="EMBL" id="BGPR01029714">
    <property type="protein sequence ID" value="GBO01680.1"/>
    <property type="molecule type" value="Genomic_DNA"/>
</dbReference>
<name>A0A4Y2TQK2_ARAVE</name>
<protein>
    <submittedName>
        <fullName evidence="1">Uncharacterized protein</fullName>
    </submittedName>
</protein>
<dbReference type="Proteomes" id="UP000499080">
    <property type="component" value="Unassembled WGS sequence"/>
</dbReference>
<evidence type="ECO:0000313" key="2">
    <source>
        <dbReference type="Proteomes" id="UP000499080"/>
    </source>
</evidence>
<evidence type="ECO:0000313" key="1">
    <source>
        <dbReference type="EMBL" id="GBO01680.1"/>
    </source>
</evidence>
<comment type="caution">
    <text evidence="1">The sequence shown here is derived from an EMBL/GenBank/DDBJ whole genome shotgun (WGS) entry which is preliminary data.</text>
</comment>
<dbReference type="AlphaFoldDB" id="A0A4Y2TQK2"/>
<reference evidence="1 2" key="1">
    <citation type="journal article" date="2019" name="Sci. Rep.">
        <title>Orb-weaving spider Araneus ventricosus genome elucidates the spidroin gene catalogue.</title>
        <authorList>
            <person name="Kono N."/>
            <person name="Nakamura H."/>
            <person name="Ohtoshi R."/>
            <person name="Moran D.A.P."/>
            <person name="Shinohara A."/>
            <person name="Yoshida Y."/>
            <person name="Fujiwara M."/>
            <person name="Mori M."/>
            <person name="Tomita M."/>
            <person name="Arakawa K."/>
        </authorList>
    </citation>
    <scope>NUCLEOTIDE SEQUENCE [LARGE SCALE GENOMIC DNA]</scope>
</reference>
<keyword evidence="2" id="KW-1185">Reference proteome</keyword>
<organism evidence="1 2">
    <name type="scientific">Araneus ventricosus</name>
    <name type="common">Orbweaver spider</name>
    <name type="synonym">Epeira ventricosa</name>
    <dbReference type="NCBI Taxonomy" id="182803"/>
    <lineage>
        <taxon>Eukaryota</taxon>
        <taxon>Metazoa</taxon>
        <taxon>Ecdysozoa</taxon>
        <taxon>Arthropoda</taxon>
        <taxon>Chelicerata</taxon>
        <taxon>Arachnida</taxon>
        <taxon>Araneae</taxon>
        <taxon>Araneomorphae</taxon>
        <taxon>Entelegynae</taxon>
        <taxon>Araneoidea</taxon>
        <taxon>Araneidae</taxon>
        <taxon>Araneus</taxon>
    </lineage>
</organism>
<gene>
    <name evidence="1" type="ORF">AVEN_224089_1</name>
</gene>
<sequence length="110" mass="12164">MQQKKDLRPTRINPGIISQGVNSLIPETIGIEEQQNNGTDRFLPSKVRENHLPLKNHIDSWYCANSKTAPLSPKPIRKKSRAAVVKSILTKGGGNFAVNLECFGRPPSFA</sequence>
<accession>A0A4Y2TQK2</accession>
<proteinExistence type="predicted"/>